<proteinExistence type="predicted"/>
<accession>A0AA36AMD4</accession>
<name>A0AA36AMD4_OCTVU</name>
<dbReference type="EMBL" id="OX597815">
    <property type="protein sequence ID" value="CAI9718870.1"/>
    <property type="molecule type" value="Genomic_DNA"/>
</dbReference>
<keyword evidence="2" id="KW-1185">Reference proteome</keyword>
<dbReference type="Proteomes" id="UP001162480">
    <property type="component" value="Chromosome 2"/>
</dbReference>
<dbReference type="AlphaFoldDB" id="A0AA36AMD4"/>
<reference evidence="1" key="1">
    <citation type="submission" date="2023-08" db="EMBL/GenBank/DDBJ databases">
        <authorList>
            <person name="Alioto T."/>
            <person name="Alioto T."/>
            <person name="Gomez Garrido J."/>
        </authorList>
    </citation>
    <scope>NUCLEOTIDE SEQUENCE</scope>
</reference>
<evidence type="ECO:0000313" key="1">
    <source>
        <dbReference type="EMBL" id="CAI9718870.1"/>
    </source>
</evidence>
<protein>
    <submittedName>
        <fullName evidence="1">Uncharacterized protein</fullName>
    </submittedName>
</protein>
<gene>
    <name evidence="1" type="ORF">OCTVUL_1B008140</name>
</gene>
<organism evidence="1 2">
    <name type="scientific">Octopus vulgaris</name>
    <name type="common">Common octopus</name>
    <dbReference type="NCBI Taxonomy" id="6645"/>
    <lineage>
        <taxon>Eukaryota</taxon>
        <taxon>Metazoa</taxon>
        <taxon>Spiralia</taxon>
        <taxon>Lophotrochozoa</taxon>
        <taxon>Mollusca</taxon>
        <taxon>Cephalopoda</taxon>
        <taxon>Coleoidea</taxon>
        <taxon>Octopodiformes</taxon>
        <taxon>Octopoda</taxon>
        <taxon>Incirrata</taxon>
        <taxon>Octopodidae</taxon>
        <taxon>Octopus</taxon>
    </lineage>
</organism>
<sequence length="84" mass="9236">MSYLCCKLNSDLAERQNINDGNFKLIDHFCVYASSGQDIISFNWTTITIINTDTSTDPDTTILALLTSLLADDVVITCCIAEVV</sequence>
<evidence type="ECO:0000313" key="2">
    <source>
        <dbReference type="Proteomes" id="UP001162480"/>
    </source>
</evidence>